<dbReference type="RefSeq" id="WP_235862582.1">
    <property type="nucleotide sequence ID" value="NZ_FUYM01000001.1"/>
</dbReference>
<dbReference type="GO" id="GO:0003700">
    <property type="term" value="F:DNA-binding transcription factor activity"/>
    <property type="evidence" value="ECO:0007669"/>
    <property type="project" value="InterPro"/>
</dbReference>
<dbReference type="GO" id="GO:0006950">
    <property type="term" value="P:response to stress"/>
    <property type="evidence" value="ECO:0007669"/>
    <property type="project" value="TreeGrafter"/>
</dbReference>
<dbReference type="SMART" id="SM00347">
    <property type="entry name" value="HTH_MARR"/>
    <property type="match status" value="1"/>
</dbReference>
<dbReference type="PROSITE" id="PS50995">
    <property type="entry name" value="HTH_MARR_2"/>
    <property type="match status" value="1"/>
</dbReference>
<reference evidence="3" key="1">
    <citation type="submission" date="2017-02" db="EMBL/GenBank/DDBJ databases">
        <authorList>
            <person name="Varghese N."/>
            <person name="Submissions S."/>
        </authorList>
    </citation>
    <scope>NUCLEOTIDE SEQUENCE [LARGE SCALE GENOMIC DNA]</scope>
    <source>
        <strain evidence="3">UM2</strain>
    </source>
</reference>
<evidence type="ECO:0000259" key="1">
    <source>
        <dbReference type="PROSITE" id="PS50995"/>
    </source>
</evidence>
<accession>A0A1T5A703</accession>
<dbReference type="AlphaFoldDB" id="A0A1T5A703"/>
<dbReference type="InterPro" id="IPR000835">
    <property type="entry name" value="HTH_MarR-typ"/>
</dbReference>
<evidence type="ECO:0000313" key="2">
    <source>
        <dbReference type="EMBL" id="SKB30517.1"/>
    </source>
</evidence>
<organism evidence="2 3">
    <name type="scientific">Rhizorhabdus histidinilytica</name>
    <dbReference type="NCBI Taxonomy" id="439228"/>
    <lineage>
        <taxon>Bacteria</taxon>
        <taxon>Pseudomonadati</taxon>
        <taxon>Pseudomonadota</taxon>
        <taxon>Alphaproteobacteria</taxon>
        <taxon>Sphingomonadales</taxon>
        <taxon>Sphingomonadaceae</taxon>
        <taxon>Rhizorhabdus</taxon>
    </lineage>
</organism>
<dbReference type="PANTHER" id="PTHR33164">
    <property type="entry name" value="TRANSCRIPTIONAL REGULATOR, MARR FAMILY"/>
    <property type="match status" value="1"/>
</dbReference>
<dbReference type="Gene3D" id="1.10.10.10">
    <property type="entry name" value="Winged helix-like DNA-binding domain superfamily/Winged helix DNA-binding domain"/>
    <property type="match status" value="1"/>
</dbReference>
<keyword evidence="3" id="KW-1185">Reference proteome</keyword>
<protein>
    <submittedName>
        <fullName evidence="2">DNA-binding transcriptional regulator, MarR family</fullName>
    </submittedName>
</protein>
<keyword evidence="2" id="KW-0238">DNA-binding</keyword>
<dbReference type="PRINTS" id="PR00598">
    <property type="entry name" value="HTHMARR"/>
</dbReference>
<dbReference type="InterPro" id="IPR036388">
    <property type="entry name" value="WH-like_DNA-bd_sf"/>
</dbReference>
<dbReference type="InterPro" id="IPR039422">
    <property type="entry name" value="MarR/SlyA-like"/>
</dbReference>
<dbReference type="Proteomes" id="UP000189818">
    <property type="component" value="Unassembled WGS sequence"/>
</dbReference>
<feature type="domain" description="HTH marR-type" evidence="1">
    <location>
        <begin position="89"/>
        <end position="231"/>
    </location>
</feature>
<dbReference type="STRING" id="439228.SAMN06295920_101641"/>
<dbReference type="InterPro" id="IPR036390">
    <property type="entry name" value="WH_DNA-bd_sf"/>
</dbReference>
<dbReference type="PANTHER" id="PTHR33164:SF104">
    <property type="entry name" value="TRANSCRIPTIONAL REGULATORY PROTEIN"/>
    <property type="match status" value="1"/>
</dbReference>
<dbReference type="SUPFAM" id="SSF46785">
    <property type="entry name" value="Winged helix' DNA-binding domain"/>
    <property type="match status" value="1"/>
</dbReference>
<proteinExistence type="predicted"/>
<dbReference type="Pfam" id="PF12802">
    <property type="entry name" value="MarR_2"/>
    <property type="match status" value="1"/>
</dbReference>
<evidence type="ECO:0000313" key="3">
    <source>
        <dbReference type="Proteomes" id="UP000189818"/>
    </source>
</evidence>
<dbReference type="EMBL" id="FUYM01000001">
    <property type="protein sequence ID" value="SKB30517.1"/>
    <property type="molecule type" value="Genomic_DNA"/>
</dbReference>
<name>A0A1T5A703_9SPHN</name>
<gene>
    <name evidence="2" type="ORF">SAMN06295920_101641</name>
</gene>
<sequence>MIDACRAALEAHHARHGTIPSMAGLARLWGYASKSSAARRVGELVEAGVLAWSADRRLRPGPAFHSSPLPPTSDAGLDEAMERWSTGYDGELTRAYMMTVRLLRLARSIEIGLARTAASEGLTAGEVLVLDTLFRAGPPHRLAPTALKKHFVISLAGVAKRLERLLALGLIERVPNPDDRRGMLVQLTQNGIALLQRLVELDRHSSHIMWPTALPGQDYRVMLDALQAAQALIDAEPEDQ</sequence>
<dbReference type="GO" id="GO:0003677">
    <property type="term" value="F:DNA binding"/>
    <property type="evidence" value="ECO:0007669"/>
    <property type="project" value="UniProtKB-KW"/>
</dbReference>